<keyword evidence="3" id="KW-1185">Reference proteome</keyword>
<organism evidence="2 3">
    <name type="scientific">Pseudoclavibacter terrae</name>
    <dbReference type="NCBI Taxonomy" id="1530195"/>
    <lineage>
        <taxon>Bacteria</taxon>
        <taxon>Bacillati</taxon>
        <taxon>Actinomycetota</taxon>
        <taxon>Actinomycetes</taxon>
        <taxon>Micrococcales</taxon>
        <taxon>Microbacteriaceae</taxon>
        <taxon>Pseudoclavibacter</taxon>
    </lineage>
</organism>
<feature type="chain" id="PRO_5038906480" evidence="1">
    <location>
        <begin position="25"/>
        <end position="194"/>
    </location>
</feature>
<dbReference type="OrthoDB" id="5063985at2"/>
<feature type="signal peptide" evidence="1">
    <location>
        <begin position="1"/>
        <end position="24"/>
    </location>
</feature>
<dbReference type="AlphaFoldDB" id="A0A7J5AZ19"/>
<comment type="caution">
    <text evidence="2">The sequence shown here is derived from an EMBL/GenBank/DDBJ whole genome shotgun (WGS) entry which is preliminary data.</text>
</comment>
<evidence type="ECO:0000256" key="1">
    <source>
        <dbReference type="SAM" id="SignalP"/>
    </source>
</evidence>
<proteinExistence type="predicted"/>
<keyword evidence="1" id="KW-0732">Signal</keyword>
<evidence type="ECO:0000313" key="2">
    <source>
        <dbReference type="EMBL" id="KAB1636810.1"/>
    </source>
</evidence>
<evidence type="ECO:0000313" key="3">
    <source>
        <dbReference type="Proteomes" id="UP000490386"/>
    </source>
</evidence>
<dbReference type="RefSeq" id="WP_151424529.1">
    <property type="nucleotide sequence ID" value="NZ_WBJX01000005.1"/>
</dbReference>
<sequence>MFSAHPRRLAALATALLASTVLSGCGPAYPEIPRDAETGGQTLVELEDTLDSIEGLTFSDVGGSDPSIKGNTGFGMKVTLEEGYQLANPGALLVFLTESAWSVRDGYMPNIAVEIHYMGPVDDDIDMTAVGIEAGWVPSTSSTPGVADNGFTSVSVPVADSAAEKGVPENALRLGPWPGDVPEVPTGMVVERRD</sequence>
<name>A0A7J5AZ19_9MICO</name>
<reference evidence="2 3" key="1">
    <citation type="submission" date="2019-09" db="EMBL/GenBank/DDBJ databases">
        <title>Phylogeny of genus Pseudoclavibacter and closely related genus.</title>
        <authorList>
            <person name="Li Y."/>
        </authorList>
    </citation>
    <scope>NUCLEOTIDE SEQUENCE [LARGE SCALE GENOMIC DNA]</scope>
    <source>
        <strain evidence="2 3">THG-MD12</strain>
    </source>
</reference>
<accession>A0A7J5AZ19</accession>
<dbReference type="Proteomes" id="UP000490386">
    <property type="component" value="Unassembled WGS sequence"/>
</dbReference>
<dbReference type="PROSITE" id="PS51257">
    <property type="entry name" value="PROKAR_LIPOPROTEIN"/>
    <property type="match status" value="1"/>
</dbReference>
<dbReference type="EMBL" id="WBJX01000005">
    <property type="protein sequence ID" value="KAB1636810.1"/>
    <property type="molecule type" value="Genomic_DNA"/>
</dbReference>
<protein>
    <submittedName>
        <fullName evidence="2">Uncharacterized protein</fullName>
    </submittedName>
</protein>
<gene>
    <name evidence="2" type="ORF">F8O03_14680</name>
</gene>